<dbReference type="Proteomes" id="UP001595945">
    <property type="component" value="Unassembled WGS sequence"/>
</dbReference>
<dbReference type="EMBL" id="JBHSHT010000001">
    <property type="protein sequence ID" value="MFC4823510.1"/>
    <property type="molecule type" value="Genomic_DNA"/>
</dbReference>
<comment type="caution">
    <text evidence="3">The sequence shown here is derived from an EMBL/GenBank/DDBJ whole genome shotgun (WGS) entry which is preliminary data.</text>
</comment>
<dbReference type="GeneID" id="73045437"/>
<feature type="region of interest" description="Disordered" evidence="1">
    <location>
        <begin position="1"/>
        <end position="27"/>
    </location>
</feature>
<protein>
    <submittedName>
        <fullName evidence="3">HalOD1 output domain-containing protein</fullName>
    </submittedName>
</protein>
<dbReference type="RefSeq" id="WP_254267022.1">
    <property type="nucleotide sequence ID" value="NZ_CP100400.1"/>
</dbReference>
<sequence length="98" mass="10754">MAITTPPREPDSMPVAERHHPPAASEPLSRTVFAALAGAEGVEPTDLDFELYDYLDPEALDALYRHSSSGEDWSVTFAVRDYEVRAESSGRVAVYEIG</sequence>
<keyword evidence="4" id="KW-1185">Reference proteome</keyword>
<evidence type="ECO:0000256" key="1">
    <source>
        <dbReference type="SAM" id="MobiDB-lite"/>
    </source>
</evidence>
<gene>
    <name evidence="3" type="ORF">ACFO9K_04475</name>
</gene>
<dbReference type="Pfam" id="PF18545">
    <property type="entry name" value="HalOD1"/>
    <property type="match status" value="1"/>
</dbReference>
<dbReference type="AlphaFoldDB" id="A0ABD5PZ45"/>
<name>A0ABD5PZ45_9EURY</name>
<dbReference type="InterPro" id="IPR040624">
    <property type="entry name" value="HalOD1"/>
</dbReference>
<evidence type="ECO:0000313" key="3">
    <source>
        <dbReference type="EMBL" id="MFC4823510.1"/>
    </source>
</evidence>
<reference evidence="3 4" key="1">
    <citation type="journal article" date="2019" name="Int. J. Syst. Evol. Microbiol.">
        <title>The Global Catalogue of Microorganisms (GCM) 10K type strain sequencing project: providing services to taxonomists for standard genome sequencing and annotation.</title>
        <authorList>
            <consortium name="The Broad Institute Genomics Platform"/>
            <consortium name="The Broad Institute Genome Sequencing Center for Infectious Disease"/>
            <person name="Wu L."/>
            <person name="Ma J."/>
        </authorList>
    </citation>
    <scope>NUCLEOTIDE SEQUENCE [LARGE SCALE GENOMIC DNA]</scope>
    <source>
        <strain evidence="3 4">XZYJ18</strain>
    </source>
</reference>
<evidence type="ECO:0000313" key="4">
    <source>
        <dbReference type="Proteomes" id="UP001595945"/>
    </source>
</evidence>
<feature type="compositionally biased region" description="Basic and acidic residues" evidence="1">
    <location>
        <begin position="8"/>
        <end position="20"/>
    </location>
</feature>
<evidence type="ECO:0000259" key="2">
    <source>
        <dbReference type="Pfam" id="PF18545"/>
    </source>
</evidence>
<feature type="domain" description="Halobacterial output" evidence="2">
    <location>
        <begin position="25"/>
        <end position="95"/>
    </location>
</feature>
<proteinExistence type="predicted"/>
<accession>A0ABD5PZ45</accession>
<organism evidence="3 4">
    <name type="scientific">Halorussus aquaticus</name>
    <dbReference type="NCBI Taxonomy" id="2953748"/>
    <lineage>
        <taxon>Archaea</taxon>
        <taxon>Methanobacteriati</taxon>
        <taxon>Methanobacteriota</taxon>
        <taxon>Stenosarchaea group</taxon>
        <taxon>Halobacteria</taxon>
        <taxon>Halobacteriales</taxon>
        <taxon>Haladaptataceae</taxon>
        <taxon>Halorussus</taxon>
    </lineage>
</organism>